<dbReference type="InterPro" id="IPR056789">
    <property type="entry name" value="LRR_R13L1-DRL21"/>
</dbReference>
<evidence type="ECO:0000259" key="10">
    <source>
        <dbReference type="Pfam" id="PF25019"/>
    </source>
</evidence>
<proteinExistence type="inferred from homology"/>
<dbReference type="SMR" id="A0A3B6S8G6"/>
<dbReference type="PRINTS" id="PR00364">
    <property type="entry name" value="DISEASERSIST"/>
</dbReference>
<dbReference type="GO" id="GO:0002758">
    <property type="term" value="P:innate immune response-activating signaling pathway"/>
    <property type="evidence" value="ECO:0007669"/>
    <property type="project" value="UniProtKB-ARBA"/>
</dbReference>
<comment type="similarity">
    <text evidence="1">Belongs to the disease resistance NB-LRR family.</text>
</comment>
<dbReference type="Gene3D" id="1.10.10.10">
    <property type="entry name" value="Winged helix-like DNA-binding domain superfamily/Winged helix DNA-binding domain"/>
    <property type="match status" value="1"/>
</dbReference>
<accession>A0A3B6S8G6</accession>
<dbReference type="Gene3D" id="3.80.10.10">
    <property type="entry name" value="Ribonuclease Inhibitor"/>
    <property type="match status" value="3"/>
</dbReference>
<dbReference type="OrthoDB" id="8954335at2759"/>
<dbReference type="GO" id="GO:0043531">
    <property type="term" value="F:ADP binding"/>
    <property type="evidence" value="ECO:0007669"/>
    <property type="project" value="InterPro"/>
</dbReference>
<dbReference type="Gramene" id="TraesCS7B02G024900.1">
    <property type="protein sequence ID" value="TraesCS7B02G024900.1"/>
    <property type="gene ID" value="TraesCS7B02G024900"/>
</dbReference>
<dbReference type="EnsemblPlants" id="TraesCS7B02G024900.1">
    <property type="protein sequence ID" value="TraesCS7B02G024900.1"/>
    <property type="gene ID" value="TraesCS7B02G024900"/>
</dbReference>
<dbReference type="STRING" id="4565.A0A3B6S8G6"/>
<keyword evidence="3" id="KW-0677">Repeat</keyword>
<dbReference type="Gramene" id="TraesCAD_scaffold_062941_01G000200.1">
    <property type="protein sequence ID" value="TraesCAD_scaffold_062941_01G000200.1"/>
    <property type="gene ID" value="TraesCAD_scaffold_062941_01G000200"/>
</dbReference>
<reference evidence="11" key="2">
    <citation type="submission" date="2018-10" db="UniProtKB">
        <authorList>
            <consortium name="EnsemblPlants"/>
        </authorList>
    </citation>
    <scope>IDENTIFICATION</scope>
</reference>
<evidence type="ECO:0000259" key="8">
    <source>
        <dbReference type="Pfam" id="PF18052"/>
    </source>
</evidence>
<dbReference type="Gramene" id="TraesLDM7B03G04054040.1">
    <property type="protein sequence ID" value="TraesLDM7B03G04054040.1"/>
    <property type="gene ID" value="TraesLDM7B03G04054040"/>
</dbReference>
<dbReference type="PANTHER" id="PTHR36766:SF64">
    <property type="entry name" value="OS12G0206100 PROTEIN"/>
    <property type="match status" value="1"/>
</dbReference>
<dbReference type="KEGG" id="taes:123161661"/>
<dbReference type="AlphaFoldDB" id="A0A3B6S8G6"/>
<dbReference type="Gene3D" id="3.40.50.300">
    <property type="entry name" value="P-loop containing nucleotide triphosphate hydrolases"/>
    <property type="match status" value="1"/>
</dbReference>
<evidence type="ECO:0000256" key="5">
    <source>
        <dbReference type="ARBA" id="ARBA00022821"/>
    </source>
</evidence>
<dbReference type="FunFam" id="1.10.8.430:FF:000003">
    <property type="entry name" value="Probable disease resistance protein At5g66910"/>
    <property type="match status" value="1"/>
</dbReference>
<dbReference type="Pfam" id="PF18052">
    <property type="entry name" value="Rx_N"/>
    <property type="match status" value="1"/>
</dbReference>
<evidence type="ECO:0000256" key="6">
    <source>
        <dbReference type="ARBA" id="ARBA00022840"/>
    </source>
</evidence>
<feature type="domain" description="NB-ARC" evidence="7">
    <location>
        <begin position="173"/>
        <end position="346"/>
    </location>
</feature>
<evidence type="ECO:0000256" key="1">
    <source>
        <dbReference type="ARBA" id="ARBA00008894"/>
    </source>
</evidence>
<evidence type="ECO:0000256" key="3">
    <source>
        <dbReference type="ARBA" id="ARBA00022737"/>
    </source>
</evidence>
<dbReference type="SUPFAM" id="SSF52047">
    <property type="entry name" value="RNI-like"/>
    <property type="match status" value="1"/>
</dbReference>
<dbReference type="Gramene" id="TraesCS7B03G0067400.1">
    <property type="protein sequence ID" value="TraesCS7B03G0067400.1.CDS"/>
    <property type="gene ID" value="TraesCS7B03G0067400"/>
</dbReference>
<dbReference type="SUPFAM" id="SSF52058">
    <property type="entry name" value="L domain-like"/>
    <property type="match status" value="1"/>
</dbReference>
<dbReference type="InterPro" id="IPR042197">
    <property type="entry name" value="Apaf_helical"/>
</dbReference>
<dbReference type="OMA" id="WHIVSHI"/>
<protein>
    <submittedName>
        <fullName evidence="11">Uncharacterized protein</fullName>
    </submittedName>
</protein>
<dbReference type="InterPro" id="IPR058922">
    <property type="entry name" value="WHD_DRP"/>
</dbReference>
<evidence type="ECO:0000313" key="12">
    <source>
        <dbReference type="Proteomes" id="UP000019116"/>
    </source>
</evidence>
<dbReference type="PANTHER" id="PTHR36766">
    <property type="entry name" value="PLANT BROAD-SPECTRUM MILDEW RESISTANCE PROTEIN RPW8"/>
    <property type="match status" value="1"/>
</dbReference>
<feature type="domain" description="Disease resistance N-terminal" evidence="8">
    <location>
        <begin position="9"/>
        <end position="100"/>
    </location>
</feature>
<dbReference type="GO" id="GO:0005524">
    <property type="term" value="F:ATP binding"/>
    <property type="evidence" value="ECO:0007669"/>
    <property type="project" value="UniProtKB-KW"/>
</dbReference>
<dbReference type="FunFam" id="1.10.10.10:FF:000322">
    <property type="entry name" value="Probable disease resistance protein At1g63360"/>
    <property type="match status" value="1"/>
</dbReference>
<dbReference type="RefSeq" id="XP_044435403.1">
    <property type="nucleotide sequence ID" value="XM_044579468.1"/>
</dbReference>
<dbReference type="Gramene" id="TraesWEE_scaffold_071571_01G000100.1">
    <property type="protein sequence ID" value="TraesWEE_scaffold_071571_01G000100.1"/>
    <property type="gene ID" value="TraesWEE_scaffold_071571_01G000100"/>
</dbReference>
<evidence type="ECO:0000256" key="2">
    <source>
        <dbReference type="ARBA" id="ARBA00022614"/>
    </source>
</evidence>
<dbReference type="Gene3D" id="1.10.8.430">
    <property type="entry name" value="Helical domain of apoptotic protease-activating factors"/>
    <property type="match status" value="1"/>
</dbReference>
<evidence type="ECO:0000313" key="11">
    <source>
        <dbReference type="EnsemblPlants" id="TraesCS7B02G024900.1"/>
    </source>
</evidence>
<feature type="domain" description="Disease resistance protein winged helix" evidence="9">
    <location>
        <begin position="430"/>
        <end position="505"/>
    </location>
</feature>
<keyword evidence="5" id="KW-0611">Plant defense</keyword>
<organism evidence="11">
    <name type="scientific">Triticum aestivum</name>
    <name type="common">Wheat</name>
    <dbReference type="NCBI Taxonomy" id="4565"/>
    <lineage>
        <taxon>Eukaryota</taxon>
        <taxon>Viridiplantae</taxon>
        <taxon>Streptophyta</taxon>
        <taxon>Embryophyta</taxon>
        <taxon>Tracheophyta</taxon>
        <taxon>Spermatophyta</taxon>
        <taxon>Magnoliopsida</taxon>
        <taxon>Liliopsida</taxon>
        <taxon>Poales</taxon>
        <taxon>Poaceae</taxon>
        <taxon>BOP clade</taxon>
        <taxon>Pooideae</taxon>
        <taxon>Triticodae</taxon>
        <taxon>Triticeae</taxon>
        <taxon>Triticinae</taxon>
        <taxon>Triticum</taxon>
    </lineage>
</organism>
<dbReference type="Pfam" id="PF00931">
    <property type="entry name" value="NB-ARC"/>
    <property type="match status" value="1"/>
</dbReference>
<gene>
    <name evidence="11" type="primary">LOC123161661</name>
</gene>
<reference evidence="11" key="1">
    <citation type="submission" date="2018-08" db="EMBL/GenBank/DDBJ databases">
        <authorList>
            <person name="Rossello M."/>
        </authorList>
    </citation>
    <scope>NUCLEOTIDE SEQUENCE [LARGE SCALE GENOMIC DNA]</scope>
    <source>
        <strain evidence="11">cv. Chinese Spring</strain>
    </source>
</reference>
<dbReference type="Gramene" id="TraesSTA7B03G04046350.1">
    <property type="protein sequence ID" value="TraesSTA7B03G04046350.1"/>
    <property type="gene ID" value="TraesSTA7B03G04046350"/>
</dbReference>
<dbReference type="SUPFAM" id="SSF52540">
    <property type="entry name" value="P-loop containing nucleoside triphosphate hydrolases"/>
    <property type="match status" value="1"/>
</dbReference>
<dbReference type="Gramene" id="TraesJAG7B03G04033520.1">
    <property type="protein sequence ID" value="TraesJAG7B03G04033520.1"/>
    <property type="gene ID" value="TraesJAG7B03G04033520"/>
</dbReference>
<dbReference type="Pfam" id="PF23559">
    <property type="entry name" value="WHD_DRP"/>
    <property type="match status" value="1"/>
</dbReference>
<dbReference type="GeneID" id="123161661"/>
<feature type="domain" description="R13L1/DRL21-like LRR repeat region" evidence="10">
    <location>
        <begin position="681"/>
        <end position="811"/>
    </location>
</feature>
<keyword evidence="6" id="KW-0067">ATP-binding</keyword>
<dbReference type="GO" id="GO:0009626">
    <property type="term" value="P:plant-type hypersensitive response"/>
    <property type="evidence" value="ECO:0007669"/>
    <property type="project" value="UniProtKB-ARBA"/>
</dbReference>
<dbReference type="Pfam" id="PF25019">
    <property type="entry name" value="LRR_R13L1-DRL21"/>
    <property type="match status" value="1"/>
</dbReference>
<dbReference type="GO" id="GO:0042742">
    <property type="term" value="P:defense response to bacterium"/>
    <property type="evidence" value="ECO:0007669"/>
    <property type="project" value="UniProtKB-ARBA"/>
</dbReference>
<dbReference type="InterPro" id="IPR032675">
    <property type="entry name" value="LRR_dom_sf"/>
</dbReference>
<dbReference type="Gene3D" id="1.20.5.4130">
    <property type="match status" value="1"/>
</dbReference>
<dbReference type="Gramene" id="TraesROB_scaffold_060538_01G000200.1">
    <property type="protein sequence ID" value="TraesROB_scaffold_060538_01G000200.1"/>
    <property type="gene ID" value="TraesROB_scaffold_060538_01G000200"/>
</dbReference>
<dbReference type="InterPro" id="IPR027417">
    <property type="entry name" value="P-loop_NTPase"/>
</dbReference>
<dbReference type="InterPro" id="IPR041118">
    <property type="entry name" value="Rx_N"/>
</dbReference>
<dbReference type="FunFam" id="3.40.50.300:FF:001091">
    <property type="entry name" value="Probable disease resistance protein At1g61300"/>
    <property type="match status" value="1"/>
</dbReference>
<evidence type="ECO:0000259" key="7">
    <source>
        <dbReference type="Pfam" id="PF00931"/>
    </source>
</evidence>
<dbReference type="Proteomes" id="UP000019116">
    <property type="component" value="Chromosome 7B"/>
</dbReference>
<keyword evidence="12" id="KW-1185">Reference proteome</keyword>
<dbReference type="InterPro" id="IPR036388">
    <property type="entry name" value="WH-like_DNA-bd_sf"/>
</dbReference>
<evidence type="ECO:0000259" key="9">
    <source>
        <dbReference type="Pfam" id="PF23559"/>
    </source>
</evidence>
<dbReference type="Gramene" id="TraesCLE_scaffold_061524_01G000100.1">
    <property type="protein sequence ID" value="TraesCLE_scaffold_061524_01G000100.1"/>
    <property type="gene ID" value="TraesCLE_scaffold_061524_01G000100"/>
</dbReference>
<evidence type="ECO:0000256" key="4">
    <source>
        <dbReference type="ARBA" id="ARBA00022741"/>
    </source>
</evidence>
<sequence length="1089" mass="123841">MAESLLLPVVEGLAGKAADVLIQTVTRMCGLDDDRETLERHLRAVRCKLANAEERSQTNGGDYIKSWMEKLKAVAYEADDVLDDFQYEGLRREARIGKSTSRKVLGYVKYHSPLLFRFAMSRKLKGVLDKIRELVEEMNMFGLENSVHRQEPQLPWRQTHSKLDESTDIFGRDDDKERVVKLLLEQQHQQKVQVLPIFGMGGLGKTTLAKMVYNDQKVQQHFQLKMWHCVSDNFDVSAILKSIIKLANGTCDQADSIQILQKKLDEVIGRKRFFLVLDDVWNEEKRMWEDELKPLLCSVGGQGSVIVVTCRSKQVATIMATLKPHELAFLGEEDSWELFSNKAFSSGVEEQAELVTIGRRIVNKCGGLPLALKTMGGLLSSKQHVEEWKTVEGSNIGDNVGGRHEVMPILKLSYNHLSSEMKQCFAFCAVFPKDYEMQKDMLIQLWMANGFIKEEATMDLTQKGECIFHELVWRSFLQDLKVVDSFFPGYEKVVCKMHDLMHDLARNVSNDCATIEELIEQKAFLKSVCHLQMSMDNSKETYDVLNGNTSPRTLLAPSLMYQDFKRLSHASLRALHRRGLFHTSFSFVNAKHLRYLDLSNCDVNARLLDSVCLLYNLQTLRLNNCNGLRQLPEDMMMSLRKLIHLFLFGCQLRRMPRKIGQLVNLRTLTTFIVDTRDGCGIEELKDLRHLSNRLELYNLRKIKSAEHAKEANLQQKQNLTELLFCWGLNKYGMPENETYSEDEVLHHLEPHSKIQILELHGCGGLEMPQWMRDPQMLQCLRKLTITKWTRCKNIPVVWLSTSLEFLHLGRMDELKTLCGNLCIEGGGRSTPLQIFPKLKDMVLRELSSLEGWADNSVGVSIDSSVIFPVLEKLEICHCPKVTSLPQSPVLKDLDLAGCYLEVECVWDIPRLPTSLENLWIQDFEGLVALPSNLGDLAKLSYLVVYSCMALKGLPDGMDGLTSLRKLEIIDCPAIEEFPNGLLQRLPALDSLTIFGCPELERRCREGGECFQHLSPIPCKRGFRTGAPEVEAESTIIAPEAETSGKKFLRRLLPSCAHSKSGATFCTHFLDKYVPFSGQVYLIAYCSVPK</sequence>
<name>A0A3B6S8G6_WHEAT</name>
<dbReference type="InterPro" id="IPR002182">
    <property type="entry name" value="NB-ARC"/>
</dbReference>
<keyword evidence="2" id="KW-0433">Leucine-rich repeat</keyword>
<keyword evidence="4" id="KW-0547">Nucleotide-binding</keyword>